<dbReference type="Proteomes" id="UP000593561">
    <property type="component" value="Unassembled WGS sequence"/>
</dbReference>
<evidence type="ECO:0000313" key="1">
    <source>
        <dbReference type="EMBL" id="MBA0636694.1"/>
    </source>
</evidence>
<protein>
    <submittedName>
        <fullName evidence="1">Uncharacterized protein</fullName>
    </submittedName>
</protein>
<organism evidence="1 2">
    <name type="scientific">Gossypium davidsonii</name>
    <name type="common">Davidson's cotton</name>
    <name type="synonym">Gossypium klotzschianum subsp. davidsonii</name>
    <dbReference type="NCBI Taxonomy" id="34287"/>
    <lineage>
        <taxon>Eukaryota</taxon>
        <taxon>Viridiplantae</taxon>
        <taxon>Streptophyta</taxon>
        <taxon>Embryophyta</taxon>
        <taxon>Tracheophyta</taxon>
        <taxon>Spermatophyta</taxon>
        <taxon>Magnoliopsida</taxon>
        <taxon>eudicotyledons</taxon>
        <taxon>Gunneridae</taxon>
        <taxon>Pentapetalae</taxon>
        <taxon>rosids</taxon>
        <taxon>malvids</taxon>
        <taxon>Malvales</taxon>
        <taxon>Malvaceae</taxon>
        <taxon>Malvoideae</taxon>
        <taxon>Gossypium</taxon>
    </lineage>
</organism>
<proteinExistence type="predicted"/>
<gene>
    <name evidence="1" type="ORF">Godav_024880</name>
</gene>
<dbReference type="AlphaFoldDB" id="A0A7J8TEX5"/>
<sequence>MGNKVAHLLATKGIRRGETTYLLKEVPLFVANAV</sequence>
<comment type="caution">
    <text evidence="1">The sequence shown here is derived from an EMBL/GenBank/DDBJ whole genome shotgun (WGS) entry which is preliminary data.</text>
</comment>
<evidence type="ECO:0000313" key="2">
    <source>
        <dbReference type="Proteomes" id="UP000593561"/>
    </source>
</evidence>
<name>A0A7J8TEX5_GOSDV</name>
<reference evidence="1 2" key="1">
    <citation type="journal article" date="2019" name="Genome Biol. Evol.">
        <title>Insights into the evolution of the New World diploid cottons (Gossypium, subgenus Houzingenia) based on genome sequencing.</title>
        <authorList>
            <person name="Grover C.E."/>
            <person name="Arick M.A. 2nd"/>
            <person name="Thrash A."/>
            <person name="Conover J.L."/>
            <person name="Sanders W.S."/>
            <person name="Peterson D.G."/>
            <person name="Frelichowski J.E."/>
            <person name="Scheffler J.A."/>
            <person name="Scheffler B.E."/>
            <person name="Wendel J.F."/>
        </authorList>
    </citation>
    <scope>NUCLEOTIDE SEQUENCE [LARGE SCALE GENOMIC DNA]</scope>
    <source>
        <strain evidence="1">27</strain>
        <tissue evidence="1">Leaf</tissue>
    </source>
</reference>
<keyword evidence="2" id="KW-1185">Reference proteome</keyword>
<accession>A0A7J8TEX5</accession>
<dbReference type="EMBL" id="JABFAC010246956">
    <property type="protein sequence ID" value="MBA0636694.1"/>
    <property type="molecule type" value="Genomic_DNA"/>
</dbReference>